<feature type="transmembrane region" description="Helical" evidence="7">
    <location>
        <begin position="149"/>
        <end position="170"/>
    </location>
</feature>
<proteinExistence type="predicted"/>
<evidence type="ECO:0000256" key="2">
    <source>
        <dbReference type="ARBA" id="ARBA00022475"/>
    </source>
</evidence>
<evidence type="ECO:0000256" key="3">
    <source>
        <dbReference type="ARBA" id="ARBA00022692"/>
    </source>
</evidence>
<protein>
    <recommendedName>
        <fullName evidence="10">Lysylphosphatidylglycerol synthase-like protein</fullName>
    </recommendedName>
</protein>
<evidence type="ECO:0000256" key="4">
    <source>
        <dbReference type="ARBA" id="ARBA00022989"/>
    </source>
</evidence>
<dbReference type="Proteomes" id="UP000295151">
    <property type="component" value="Unassembled WGS sequence"/>
</dbReference>
<keyword evidence="4 7" id="KW-1133">Transmembrane helix</keyword>
<evidence type="ECO:0008006" key="10">
    <source>
        <dbReference type="Google" id="ProtNLM"/>
    </source>
</evidence>
<dbReference type="PANTHER" id="PTHR39087:SF2">
    <property type="entry name" value="UPF0104 MEMBRANE PROTEIN MJ1595"/>
    <property type="match status" value="1"/>
</dbReference>
<dbReference type="EMBL" id="SOCE01000002">
    <property type="protein sequence ID" value="TDU83768.1"/>
    <property type="molecule type" value="Genomic_DNA"/>
</dbReference>
<accession>A0A4R7SZ07</accession>
<feature type="transmembrane region" description="Helical" evidence="7">
    <location>
        <begin position="176"/>
        <end position="194"/>
    </location>
</feature>
<keyword evidence="9" id="KW-1185">Reference proteome</keyword>
<dbReference type="AlphaFoldDB" id="A0A4R7SZ07"/>
<keyword evidence="2" id="KW-1003">Cell membrane</keyword>
<sequence>MVNQLPSASEMERPAPRPPRRRSSTVLGWLRSAVGLLVLIALVDYLVLPQLAGSDQSLRLLRAVRPWWVVAGITLEALSLTCYSLVTRSVLRQSPPRFNWLLRSDLTGYGLGRVVPGGGATATALRYRLLVSGGAAPADVTAAIAAQGIGCAVALAAILWITLIPTLLLYGPTAPYLITWLIGAVLTACGLLVVHQRSRLAAPATRVLDFALRRFPRRWQPRIKMVAVQLHQLLTTREVRRSFALWAVSNWLLDAAALWVFLAAYGHLMNPVLLVLAYSIANLLAVLPITPGGLGIIEGVLIPGLIGFGVPGGVAVLAVVSWRLFQFWLPVPVAGLCYLSLRTPGWRERVAATPRGHDGDS</sequence>
<dbReference type="PANTHER" id="PTHR39087">
    <property type="entry name" value="UPF0104 MEMBRANE PROTEIN MJ1595"/>
    <property type="match status" value="1"/>
</dbReference>
<gene>
    <name evidence="8" type="ORF">EV138_6232</name>
</gene>
<dbReference type="NCBIfam" id="TIGR00374">
    <property type="entry name" value="flippase-like domain"/>
    <property type="match status" value="1"/>
</dbReference>
<evidence type="ECO:0000313" key="8">
    <source>
        <dbReference type="EMBL" id="TDU83768.1"/>
    </source>
</evidence>
<comment type="subcellular location">
    <subcellularLocation>
        <location evidence="1">Cell membrane</location>
        <topology evidence="1">Multi-pass membrane protein</topology>
    </subcellularLocation>
</comment>
<keyword evidence="5 7" id="KW-0472">Membrane</keyword>
<feature type="transmembrane region" description="Helical" evidence="7">
    <location>
        <begin position="26"/>
        <end position="47"/>
    </location>
</feature>
<keyword evidence="3 7" id="KW-0812">Transmembrane</keyword>
<dbReference type="Pfam" id="PF03706">
    <property type="entry name" value="LPG_synthase_TM"/>
    <property type="match status" value="1"/>
</dbReference>
<feature type="transmembrane region" description="Helical" evidence="7">
    <location>
        <begin position="243"/>
        <end position="262"/>
    </location>
</feature>
<feature type="transmembrane region" description="Helical" evidence="7">
    <location>
        <begin position="268"/>
        <end position="287"/>
    </location>
</feature>
<reference evidence="8 9" key="1">
    <citation type="submission" date="2019-03" db="EMBL/GenBank/DDBJ databases">
        <title>Genomic Encyclopedia of Type Strains, Phase III (KMG-III): the genomes of soil and plant-associated and newly described type strains.</title>
        <authorList>
            <person name="Whitman W."/>
        </authorList>
    </citation>
    <scope>NUCLEOTIDE SEQUENCE [LARGE SCALE GENOMIC DNA]</scope>
    <source>
        <strain evidence="8 9">VKM Ac-2575</strain>
    </source>
</reference>
<evidence type="ECO:0000256" key="6">
    <source>
        <dbReference type="SAM" id="MobiDB-lite"/>
    </source>
</evidence>
<evidence type="ECO:0000256" key="1">
    <source>
        <dbReference type="ARBA" id="ARBA00004651"/>
    </source>
</evidence>
<dbReference type="InterPro" id="IPR022791">
    <property type="entry name" value="L-PG_synthase/AglD"/>
</dbReference>
<evidence type="ECO:0000313" key="9">
    <source>
        <dbReference type="Proteomes" id="UP000295151"/>
    </source>
</evidence>
<feature type="transmembrane region" description="Helical" evidence="7">
    <location>
        <begin position="299"/>
        <end position="319"/>
    </location>
</feature>
<feature type="transmembrane region" description="Helical" evidence="7">
    <location>
        <begin position="67"/>
        <end position="86"/>
    </location>
</feature>
<comment type="caution">
    <text evidence="8">The sequence shown here is derived from an EMBL/GenBank/DDBJ whole genome shotgun (WGS) entry which is preliminary data.</text>
</comment>
<dbReference type="GO" id="GO:0005886">
    <property type="term" value="C:plasma membrane"/>
    <property type="evidence" value="ECO:0007669"/>
    <property type="project" value="UniProtKB-SubCell"/>
</dbReference>
<organism evidence="8 9">
    <name type="scientific">Kribbella voronezhensis</name>
    <dbReference type="NCBI Taxonomy" id="2512212"/>
    <lineage>
        <taxon>Bacteria</taxon>
        <taxon>Bacillati</taxon>
        <taxon>Actinomycetota</taxon>
        <taxon>Actinomycetes</taxon>
        <taxon>Propionibacteriales</taxon>
        <taxon>Kribbellaceae</taxon>
        <taxon>Kribbella</taxon>
    </lineage>
</organism>
<feature type="region of interest" description="Disordered" evidence="6">
    <location>
        <begin position="1"/>
        <end position="23"/>
    </location>
</feature>
<name>A0A4R7SZ07_9ACTN</name>
<dbReference type="OrthoDB" id="3214926at2"/>
<evidence type="ECO:0000256" key="7">
    <source>
        <dbReference type="SAM" id="Phobius"/>
    </source>
</evidence>
<evidence type="ECO:0000256" key="5">
    <source>
        <dbReference type="ARBA" id="ARBA00023136"/>
    </source>
</evidence>